<dbReference type="RefSeq" id="XP_069213422.1">
    <property type="nucleotide sequence ID" value="XM_069349878.1"/>
</dbReference>
<evidence type="ECO:0000256" key="1">
    <source>
        <dbReference type="ARBA" id="ARBA00022603"/>
    </source>
</evidence>
<evidence type="ECO:0000313" key="5">
    <source>
        <dbReference type="Proteomes" id="UP001565368"/>
    </source>
</evidence>
<dbReference type="GeneID" id="95982295"/>
<feature type="compositionally biased region" description="Basic residues" evidence="3">
    <location>
        <begin position="482"/>
        <end position="499"/>
    </location>
</feature>
<dbReference type="EMBL" id="JBBXJM010000001">
    <property type="protein sequence ID" value="KAL1413478.1"/>
    <property type="molecule type" value="Genomic_DNA"/>
</dbReference>
<comment type="caution">
    <text evidence="4">The sequence shown here is derived from an EMBL/GenBank/DDBJ whole genome shotgun (WGS) entry which is preliminary data.</text>
</comment>
<evidence type="ECO:0000313" key="4">
    <source>
        <dbReference type="EMBL" id="KAL1413478.1"/>
    </source>
</evidence>
<feature type="region of interest" description="Disordered" evidence="3">
    <location>
        <begin position="440"/>
        <end position="499"/>
    </location>
</feature>
<gene>
    <name evidence="4" type="ORF">Q8F55_001252</name>
</gene>
<evidence type="ECO:0000256" key="2">
    <source>
        <dbReference type="ARBA" id="ARBA00022679"/>
    </source>
</evidence>
<dbReference type="Proteomes" id="UP001565368">
    <property type="component" value="Unassembled WGS sequence"/>
</dbReference>
<feature type="region of interest" description="Disordered" evidence="3">
    <location>
        <begin position="360"/>
        <end position="402"/>
    </location>
</feature>
<proteinExistence type="predicted"/>
<feature type="compositionally biased region" description="Basic and acidic residues" evidence="3">
    <location>
        <begin position="454"/>
        <end position="469"/>
    </location>
</feature>
<dbReference type="InterPro" id="IPR010286">
    <property type="entry name" value="METTL16/RlmF"/>
</dbReference>
<dbReference type="InterPro" id="IPR029063">
    <property type="entry name" value="SAM-dependent_MTases_sf"/>
</dbReference>
<keyword evidence="2" id="KW-0808">Transferase</keyword>
<organism evidence="4 5">
    <name type="scientific">Vanrija albida</name>
    <dbReference type="NCBI Taxonomy" id="181172"/>
    <lineage>
        <taxon>Eukaryota</taxon>
        <taxon>Fungi</taxon>
        <taxon>Dikarya</taxon>
        <taxon>Basidiomycota</taxon>
        <taxon>Agaricomycotina</taxon>
        <taxon>Tremellomycetes</taxon>
        <taxon>Trichosporonales</taxon>
        <taxon>Trichosporonaceae</taxon>
        <taxon>Vanrija</taxon>
    </lineage>
</organism>
<dbReference type="Pfam" id="PF05971">
    <property type="entry name" value="Methyltransf_10"/>
    <property type="match status" value="1"/>
</dbReference>
<accession>A0ABR3QGE9</accession>
<dbReference type="PANTHER" id="PTHR13393">
    <property type="entry name" value="SAM-DEPENDENT METHYLTRANSFERASE"/>
    <property type="match status" value="1"/>
</dbReference>
<sequence length="499" mass="52680">MHPANPYNTRPDFALLAREHPALAAYVTTGEHGASIDFADAAALRALTAALLKADFGLDVALRDDRLCPTLANRLDYVLTALDLVAGLPGPLRVLDIGTGHVAIYLLLLRFLRPEAQGVGSELDDVSREHAAAVLAANGIAESSIRLVPEARGNTLLGWLDDERVPADSWSLTMCNPPFFGSEAEAAEARALKAGAPPAGKTAAHNEEITRGGEEAFIAQMVDESVPLGQRCAWYTSLVGRYASLEPLVAAVRKVTDNYAVLSLRQARTARWVLAWSFGPARADDRLTRPETVVPGTSFARLLPLPNAFVFRPAEAQTVQALRAAVMPVLVGVGLAAGDEDVVQLAPVAQSWSRAARRAAQREAGRAVGGEPAEGGESDQAPQPPAAHDPPEPLFRARLSFDPPSVAEPGAALRIDWTWGRDRTTVDALFKFLVSKSGLAGGAGGASGAGSAKRGADEGDDAAHTEHFAKRGRGRGQGLGRGRGRGGGRARGRGRGWQQ</sequence>
<keyword evidence="1" id="KW-0489">Methyltransferase</keyword>
<dbReference type="SUPFAM" id="SSF53335">
    <property type="entry name" value="S-adenosyl-L-methionine-dependent methyltransferases"/>
    <property type="match status" value="1"/>
</dbReference>
<reference evidence="4 5" key="1">
    <citation type="submission" date="2023-08" db="EMBL/GenBank/DDBJ databases">
        <title>Annotated Genome Sequence of Vanrija albida AlHP1.</title>
        <authorList>
            <person name="Herzog R."/>
        </authorList>
    </citation>
    <scope>NUCLEOTIDE SEQUENCE [LARGE SCALE GENOMIC DNA]</scope>
    <source>
        <strain evidence="4 5">AlHP1</strain>
    </source>
</reference>
<dbReference type="PANTHER" id="PTHR13393:SF0">
    <property type="entry name" value="RNA N6-ADENOSINE-METHYLTRANSFERASE METTL16"/>
    <property type="match status" value="1"/>
</dbReference>
<name>A0ABR3QGE9_9TREE</name>
<evidence type="ECO:0000256" key="3">
    <source>
        <dbReference type="SAM" id="MobiDB-lite"/>
    </source>
</evidence>
<keyword evidence="5" id="KW-1185">Reference proteome</keyword>
<dbReference type="Gene3D" id="3.40.50.150">
    <property type="entry name" value="Vaccinia Virus protein VP39"/>
    <property type="match status" value="1"/>
</dbReference>
<protein>
    <recommendedName>
        <fullName evidence="6">U6 small nuclear RNA (adenine-(43)-N(6))-methyltransferase</fullName>
    </recommendedName>
</protein>
<evidence type="ECO:0008006" key="6">
    <source>
        <dbReference type="Google" id="ProtNLM"/>
    </source>
</evidence>